<dbReference type="Pfam" id="PF01119">
    <property type="entry name" value="DNA_mis_repair"/>
    <property type="match status" value="1"/>
</dbReference>
<dbReference type="PANTHER" id="PTHR10073:SF44">
    <property type="entry name" value="DNA MISMATCH REPAIR PROTEIN MLH2"/>
    <property type="match status" value="1"/>
</dbReference>
<feature type="domain" description="DNA mismatch repair protein S5" evidence="4">
    <location>
        <begin position="225"/>
        <end position="358"/>
    </location>
</feature>
<dbReference type="GO" id="GO:0005524">
    <property type="term" value="F:ATP binding"/>
    <property type="evidence" value="ECO:0007669"/>
    <property type="project" value="InterPro"/>
</dbReference>
<evidence type="ECO:0000256" key="1">
    <source>
        <dbReference type="ARBA" id="ARBA00006082"/>
    </source>
</evidence>
<gene>
    <name evidence="5" type="ORF">RI543_003745</name>
</gene>
<organism evidence="5 6">
    <name type="scientific">Arxiozyma heterogenica</name>
    <dbReference type="NCBI Taxonomy" id="278026"/>
    <lineage>
        <taxon>Eukaryota</taxon>
        <taxon>Fungi</taxon>
        <taxon>Dikarya</taxon>
        <taxon>Ascomycota</taxon>
        <taxon>Saccharomycotina</taxon>
        <taxon>Saccharomycetes</taxon>
        <taxon>Saccharomycetales</taxon>
        <taxon>Saccharomycetaceae</taxon>
        <taxon>Arxiozyma</taxon>
    </lineage>
</organism>
<dbReference type="GO" id="GO:0140664">
    <property type="term" value="F:ATP-dependent DNA damage sensor activity"/>
    <property type="evidence" value="ECO:0007669"/>
    <property type="project" value="InterPro"/>
</dbReference>
<comment type="similarity">
    <text evidence="1">Belongs to the DNA mismatch repair MutL/HexB family.</text>
</comment>
<dbReference type="AlphaFoldDB" id="A0AAN7WG20"/>
<dbReference type="InterPro" id="IPR013507">
    <property type="entry name" value="DNA_mismatch_S5_2-like"/>
</dbReference>
<dbReference type="Proteomes" id="UP001306508">
    <property type="component" value="Unassembled WGS sequence"/>
</dbReference>
<feature type="region of interest" description="Disordered" evidence="3">
    <location>
        <begin position="374"/>
        <end position="394"/>
    </location>
</feature>
<reference evidence="6" key="1">
    <citation type="submission" date="2023-07" db="EMBL/GenBank/DDBJ databases">
        <title>A draft genome of Kazachstania heterogenica Y-27499.</title>
        <authorList>
            <person name="Donic C."/>
            <person name="Kralova J.S."/>
            <person name="Fidel L."/>
            <person name="Ben-Dor S."/>
            <person name="Jung S."/>
        </authorList>
    </citation>
    <scope>NUCLEOTIDE SEQUENCE [LARGE SCALE GENOMIC DNA]</scope>
    <source>
        <strain evidence="6">Y27499</strain>
    </source>
</reference>
<proteinExistence type="inferred from homology"/>
<name>A0AAN7WG20_9SACH</name>
<dbReference type="EMBL" id="JAWIZZ010000051">
    <property type="protein sequence ID" value="KAK5778820.1"/>
    <property type="molecule type" value="Genomic_DNA"/>
</dbReference>
<dbReference type="InterPro" id="IPR020568">
    <property type="entry name" value="Ribosomal_Su5_D2-typ_SF"/>
</dbReference>
<dbReference type="InterPro" id="IPR002099">
    <property type="entry name" value="MutL/Mlh/PMS"/>
</dbReference>
<dbReference type="SUPFAM" id="SSF54211">
    <property type="entry name" value="Ribosomal protein S5 domain 2-like"/>
    <property type="match status" value="1"/>
</dbReference>
<dbReference type="InterPro" id="IPR038973">
    <property type="entry name" value="MutL/Mlh/Pms-like"/>
</dbReference>
<dbReference type="PANTHER" id="PTHR10073">
    <property type="entry name" value="DNA MISMATCH REPAIR PROTEIN MLH, PMS, MUTL"/>
    <property type="match status" value="1"/>
</dbReference>
<dbReference type="Pfam" id="PF13589">
    <property type="entry name" value="HATPase_c_3"/>
    <property type="match status" value="1"/>
</dbReference>
<dbReference type="PROSITE" id="PS00058">
    <property type="entry name" value="DNA_MISMATCH_REPAIR_1"/>
    <property type="match status" value="1"/>
</dbReference>
<dbReference type="GO" id="GO:0006298">
    <property type="term" value="P:mismatch repair"/>
    <property type="evidence" value="ECO:0007669"/>
    <property type="project" value="InterPro"/>
</dbReference>
<dbReference type="Gene3D" id="3.30.565.10">
    <property type="entry name" value="Histidine kinase-like ATPase, C-terminal domain"/>
    <property type="match status" value="1"/>
</dbReference>
<dbReference type="GO" id="GO:0016887">
    <property type="term" value="F:ATP hydrolysis activity"/>
    <property type="evidence" value="ECO:0007669"/>
    <property type="project" value="InterPro"/>
</dbReference>
<dbReference type="FunFam" id="3.30.565.10:FF:000017">
    <property type="entry name" value="PMS1 homolog 1, mismatch repair system component"/>
    <property type="match status" value="1"/>
</dbReference>
<keyword evidence="2" id="KW-0227">DNA damage</keyword>
<evidence type="ECO:0000259" key="4">
    <source>
        <dbReference type="SMART" id="SM01340"/>
    </source>
</evidence>
<dbReference type="NCBIfam" id="TIGR00585">
    <property type="entry name" value="mutl"/>
    <property type="match status" value="1"/>
</dbReference>
<evidence type="ECO:0000256" key="3">
    <source>
        <dbReference type="SAM" id="MobiDB-lite"/>
    </source>
</evidence>
<dbReference type="InterPro" id="IPR036890">
    <property type="entry name" value="HATPase_C_sf"/>
</dbReference>
<dbReference type="GO" id="GO:0032389">
    <property type="term" value="C:MutLalpha complex"/>
    <property type="evidence" value="ECO:0007669"/>
    <property type="project" value="TreeGrafter"/>
</dbReference>
<evidence type="ECO:0000313" key="5">
    <source>
        <dbReference type="EMBL" id="KAK5778820.1"/>
    </source>
</evidence>
<comment type="caution">
    <text evidence="5">The sequence shown here is derived from an EMBL/GenBank/DDBJ whole genome shotgun (WGS) entry which is preliminary data.</text>
</comment>
<keyword evidence="6" id="KW-1185">Reference proteome</keyword>
<accession>A0AAN7WG20</accession>
<protein>
    <recommendedName>
        <fullName evidence="4">DNA mismatch repair protein S5 domain-containing protein</fullName>
    </recommendedName>
</protein>
<evidence type="ECO:0000313" key="6">
    <source>
        <dbReference type="Proteomes" id="UP001306508"/>
    </source>
</evidence>
<dbReference type="Gene3D" id="3.30.230.10">
    <property type="match status" value="1"/>
</dbReference>
<dbReference type="InterPro" id="IPR014721">
    <property type="entry name" value="Ribsml_uS5_D2-typ_fold_subgr"/>
</dbReference>
<sequence length="699" mass="79775">MAIKQLSQDTKWKIVASSYIFDPTSAIKELVDNSIDAHSKTISIDVDSKTGGCEYICVRDDGEGVLIEDRSMMCLNHSTSKIQNILDIGMTSNLGFRGEALFLLSTLVANNGSLEIITRTKYDNIAERWLVDKKGAIIPKSRRKIPAPTGTTVIIKNLLGGLRARYIELQGRVDKTVTSISNLVNHYSLSFRNIRFVFSLVSLSRNGFASNKQLYSSINSNISRVRLLSSMASLRKPVELNFWYKDNFIINNLFSIDYILPNMLPEMEIINKKKQLKFVSINQRPLSIKLDFGQRVNKSLNKIYKNFDLLEPHVWYINFNCSGNLIDINIEPAKNNVLINNKEVIMNDFEQAITSILESKLNSEYRKIHISPFENGSRDKNVQQQVEGNQLDREDHKTRSTELMVLDLDLDLNPDTTSHTNENDTKQVKEVSLFNNDISIDSTTVINEDYDEGSAVKKNISTTNSDSFLSDNRDSCSSSNWGKLWFNQVEFMQDKSDKIKGVSQSRDSVSLPSSLTNNYKQASYLNDDDLKLAKDISLSNPITISKLKRPNNLENMNEQMKERKINSSGRTTFTNNLHISAKEDFQKNYNSRINQDGKISSSFIPKRDLKRHLSLYSEYTNSYSTKCIYMFSRNLNNYEEKWDKRITVALSNSLVAMLSEISNLSSNEVINSLQKTDYGWYMLKGTEDRQTDPTIFDKA</sequence>
<dbReference type="InterPro" id="IPR014762">
    <property type="entry name" value="DNA_mismatch_repair_CS"/>
</dbReference>
<evidence type="ECO:0000256" key="2">
    <source>
        <dbReference type="ARBA" id="ARBA00022763"/>
    </source>
</evidence>
<dbReference type="GO" id="GO:0061982">
    <property type="term" value="P:meiosis I cell cycle process"/>
    <property type="evidence" value="ECO:0007669"/>
    <property type="project" value="UniProtKB-ARBA"/>
</dbReference>
<dbReference type="SMART" id="SM01340">
    <property type="entry name" value="DNA_mis_repair"/>
    <property type="match status" value="1"/>
</dbReference>
<dbReference type="GO" id="GO:0030983">
    <property type="term" value="F:mismatched DNA binding"/>
    <property type="evidence" value="ECO:0007669"/>
    <property type="project" value="InterPro"/>
</dbReference>
<dbReference type="SUPFAM" id="SSF55874">
    <property type="entry name" value="ATPase domain of HSP90 chaperone/DNA topoisomerase II/histidine kinase"/>
    <property type="match status" value="1"/>
</dbReference>